<comment type="caution">
    <text evidence="1">The sequence shown here is derived from an EMBL/GenBank/DDBJ whole genome shotgun (WGS) entry which is preliminary data.</text>
</comment>
<dbReference type="AlphaFoldDB" id="A0AAD4M2Q3"/>
<sequence>MTRMCISFALTASAARGTFSIPFHWIDSNSPGDPYNISTKETTVAVFADPSLRDLLRVASTGTGDGKWSGEMFPSVNKRSFKGFEMNSGFDA</sequence>
<accession>A0AAD4M2Q3</accession>
<gene>
    <name evidence="1" type="ORF">B0F90DRAFT_1729184</name>
</gene>
<reference evidence="1" key="1">
    <citation type="journal article" date="2022" name="New Phytol.">
        <title>Evolutionary transition to the ectomycorrhizal habit in the genomes of a hyperdiverse lineage of mushroom-forming fungi.</title>
        <authorList>
            <person name="Looney B."/>
            <person name="Miyauchi S."/>
            <person name="Morin E."/>
            <person name="Drula E."/>
            <person name="Courty P.E."/>
            <person name="Kohler A."/>
            <person name="Kuo A."/>
            <person name="LaButti K."/>
            <person name="Pangilinan J."/>
            <person name="Lipzen A."/>
            <person name="Riley R."/>
            <person name="Andreopoulos W."/>
            <person name="He G."/>
            <person name="Johnson J."/>
            <person name="Nolan M."/>
            <person name="Tritt A."/>
            <person name="Barry K.W."/>
            <person name="Grigoriev I.V."/>
            <person name="Nagy L.G."/>
            <person name="Hibbett D."/>
            <person name="Henrissat B."/>
            <person name="Matheny P.B."/>
            <person name="Labbe J."/>
            <person name="Martin F.M."/>
        </authorList>
    </citation>
    <scope>NUCLEOTIDE SEQUENCE</scope>
    <source>
        <strain evidence="1">BPL690</strain>
    </source>
</reference>
<dbReference type="EMBL" id="WTXG01000024">
    <property type="protein sequence ID" value="KAI0299115.1"/>
    <property type="molecule type" value="Genomic_DNA"/>
</dbReference>
<dbReference type="Proteomes" id="UP001203297">
    <property type="component" value="Unassembled WGS sequence"/>
</dbReference>
<keyword evidence="2" id="KW-1185">Reference proteome</keyword>
<name>A0AAD4M2Q3_9AGAM</name>
<evidence type="ECO:0000313" key="1">
    <source>
        <dbReference type="EMBL" id="KAI0299115.1"/>
    </source>
</evidence>
<protein>
    <submittedName>
        <fullName evidence="1">Uncharacterized protein</fullName>
    </submittedName>
</protein>
<organism evidence="1 2">
    <name type="scientific">Multifurca ochricompacta</name>
    <dbReference type="NCBI Taxonomy" id="376703"/>
    <lineage>
        <taxon>Eukaryota</taxon>
        <taxon>Fungi</taxon>
        <taxon>Dikarya</taxon>
        <taxon>Basidiomycota</taxon>
        <taxon>Agaricomycotina</taxon>
        <taxon>Agaricomycetes</taxon>
        <taxon>Russulales</taxon>
        <taxon>Russulaceae</taxon>
        <taxon>Multifurca</taxon>
    </lineage>
</organism>
<proteinExistence type="predicted"/>
<evidence type="ECO:0000313" key="2">
    <source>
        <dbReference type="Proteomes" id="UP001203297"/>
    </source>
</evidence>